<evidence type="ECO:0000256" key="7">
    <source>
        <dbReference type="SAM" id="Phobius"/>
    </source>
</evidence>
<evidence type="ECO:0000256" key="1">
    <source>
        <dbReference type="ARBA" id="ARBA00004141"/>
    </source>
</evidence>
<keyword evidence="5 7" id="KW-0472">Membrane</keyword>
<keyword evidence="9" id="KW-1185">Reference proteome</keyword>
<name>A0A2R5G154_9STRA</name>
<gene>
    <name evidence="8" type="ORF">FCC1311_002472</name>
</gene>
<keyword evidence="3 7" id="KW-0812">Transmembrane</keyword>
<keyword evidence="4 7" id="KW-1133">Transmembrane helix</keyword>
<dbReference type="Pfam" id="PF08449">
    <property type="entry name" value="UAA"/>
    <property type="match status" value="1"/>
</dbReference>
<dbReference type="SUPFAM" id="SSF103481">
    <property type="entry name" value="Multidrug resistance efflux transporter EmrE"/>
    <property type="match status" value="1"/>
</dbReference>
<feature type="transmembrane region" description="Helical" evidence="7">
    <location>
        <begin position="119"/>
        <end position="139"/>
    </location>
</feature>
<feature type="transmembrane region" description="Helical" evidence="7">
    <location>
        <begin position="383"/>
        <end position="401"/>
    </location>
</feature>
<accession>A0A2R5G154</accession>
<sequence>MRAVAASLRAAARRWDATGRGTAAPAAPSWDQGNGHLGLSKAGGRGGSGGGGLERHAETRQQAQQKQSPGHGRPDVKADAAGQKWAFWVLATQIVGLYLLQAIFAEDISLTMNSANVNVSWFMSLLNTGSQLLLASISLSQQQQQRSGAHAAEPRSKGAFRGARLLQRYRWEYFACSLTAVLFQVCNNHATFYVAFNTVQLFKASKIAFVMAGSTLLLRRRYSLRAVIYCMLLVVGLYILSQADLRHNASDESSGSSAILMKDVASGGGVVAALPETLPSKARALGKPGSVAGRLWGFSVMFVAMVCIGAHAIVQEAVLQGKTLNSPGGVHVRKLLRGLGETVLKVLRCPMRVHETSAASLLPQERSREHGAEDAALRARDELIIFTNGITLGILGIGVIASGDLRKGLTFFAHAPRRLLLEEVFILLITSVGQRCVLRMAQTFGSTSATIVVTVRKRVSEKRQFFRSIF</sequence>
<dbReference type="PANTHER" id="PTHR10778">
    <property type="entry name" value="SOLUTE CARRIER FAMILY 35 MEMBER B"/>
    <property type="match status" value="1"/>
</dbReference>
<comment type="subcellular location">
    <subcellularLocation>
        <location evidence="1">Membrane</location>
        <topology evidence="1">Multi-pass membrane protein</topology>
    </subcellularLocation>
</comment>
<evidence type="ECO:0000256" key="2">
    <source>
        <dbReference type="ARBA" id="ARBA00022448"/>
    </source>
</evidence>
<feature type="compositionally biased region" description="Low complexity" evidence="6">
    <location>
        <begin position="18"/>
        <end position="28"/>
    </location>
</feature>
<evidence type="ECO:0000256" key="4">
    <source>
        <dbReference type="ARBA" id="ARBA00022989"/>
    </source>
</evidence>
<feature type="transmembrane region" description="Helical" evidence="7">
    <location>
        <begin position="85"/>
        <end position="104"/>
    </location>
</feature>
<dbReference type="InParanoid" id="A0A2R5G154"/>
<evidence type="ECO:0000313" key="8">
    <source>
        <dbReference type="EMBL" id="GBG24029.1"/>
    </source>
</evidence>
<evidence type="ECO:0000313" key="9">
    <source>
        <dbReference type="Proteomes" id="UP000241890"/>
    </source>
</evidence>
<feature type="transmembrane region" description="Helical" evidence="7">
    <location>
        <begin position="295"/>
        <end position="314"/>
    </location>
</feature>
<comment type="caution">
    <text evidence="8">The sequence shown here is derived from an EMBL/GenBank/DDBJ whole genome shotgun (WGS) entry which is preliminary data.</text>
</comment>
<protein>
    <submittedName>
        <fullName evidence="8">Uncharacterized protein</fullName>
    </submittedName>
</protein>
<keyword evidence="2" id="KW-0813">Transport</keyword>
<evidence type="ECO:0000256" key="3">
    <source>
        <dbReference type="ARBA" id="ARBA00022692"/>
    </source>
</evidence>
<dbReference type="InterPro" id="IPR013657">
    <property type="entry name" value="SCL35B1-4/HUT1"/>
</dbReference>
<dbReference type="GO" id="GO:0000139">
    <property type="term" value="C:Golgi membrane"/>
    <property type="evidence" value="ECO:0007669"/>
    <property type="project" value="TreeGrafter"/>
</dbReference>
<dbReference type="GO" id="GO:0005789">
    <property type="term" value="C:endoplasmic reticulum membrane"/>
    <property type="evidence" value="ECO:0007669"/>
    <property type="project" value="TreeGrafter"/>
</dbReference>
<dbReference type="GO" id="GO:0022857">
    <property type="term" value="F:transmembrane transporter activity"/>
    <property type="evidence" value="ECO:0007669"/>
    <property type="project" value="TreeGrafter"/>
</dbReference>
<reference evidence="8 9" key="1">
    <citation type="submission" date="2017-12" db="EMBL/GenBank/DDBJ databases">
        <title>Sequencing, de novo assembly and annotation of complete genome of a new Thraustochytrid species, strain FCC1311.</title>
        <authorList>
            <person name="Sedici K."/>
            <person name="Godart F."/>
            <person name="Aiese Cigliano R."/>
            <person name="Sanseverino W."/>
            <person name="Barakat M."/>
            <person name="Ortet P."/>
            <person name="Marechal E."/>
            <person name="Cagnac O."/>
            <person name="Amato A."/>
        </authorList>
    </citation>
    <scope>NUCLEOTIDE SEQUENCE [LARGE SCALE GENOMIC DNA]</scope>
</reference>
<feature type="region of interest" description="Disordered" evidence="6">
    <location>
        <begin position="15"/>
        <end position="77"/>
    </location>
</feature>
<evidence type="ECO:0000256" key="5">
    <source>
        <dbReference type="ARBA" id="ARBA00023136"/>
    </source>
</evidence>
<dbReference type="AlphaFoldDB" id="A0A2R5G154"/>
<feature type="compositionally biased region" description="Gly residues" evidence="6">
    <location>
        <begin position="41"/>
        <end position="52"/>
    </location>
</feature>
<feature type="transmembrane region" description="Helical" evidence="7">
    <location>
        <begin position="226"/>
        <end position="243"/>
    </location>
</feature>
<dbReference type="Proteomes" id="UP000241890">
    <property type="component" value="Unassembled WGS sequence"/>
</dbReference>
<evidence type="ECO:0000256" key="6">
    <source>
        <dbReference type="SAM" id="MobiDB-lite"/>
    </source>
</evidence>
<proteinExistence type="predicted"/>
<dbReference type="EMBL" id="BEYU01000003">
    <property type="protein sequence ID" value="GBG24029.1"/>
    <property type="molecule type" value="Genomic_DNA"/>
</dbReference>
<dbReference type="InterPro" id="IPR037185">
    <property type="entry name" value="EmrE-like"/>
</dbReference>
<organism evidence="8 9">
    <name type="scientific">Hondaea fermentalgiana</name>
    <dbReference type="NCBI Taxonomy" id="2315210"/>
    <lineage>
        <taxon>Eukaryota</taxon>
        <taxon>Sar</taxon>
        <taxon>Stramenopiles</taxon>
        <taxon>Bigyra</taxon>
        <taxon>Labyrinthulomycetes</taxon>
        <taxon>Thraustochytrida</taxon>
        <taxon>Thraustochytriidae</taxon>
        <taxon>Hondaea</taxon>
    </lineage>
</organism>